<dbReference type="SUPFAM" id="SSF57440">
    <property type="entry name" value="Kringle-like"/>
    <property type="match status" value="2"/>
</dbReference>
<protein>
    <recommendedName>
        <fullName evidence="7">Fibronectin type-II domain-containing protein</fullName>
    </recommendedName>
</protein>
<dbReference type="InterPro" id="IPR000562">
    <property type="entry name" value="FN_type2_dom"/>
</dbReference>
<dbReference type="InterPro" id="IPR051666">
    <property type="entry name" value="SP_Capacitation_Regulator"/>
</dbReference>
<dbReference type="FunFam" id="2.10.10.10:FF:000003">
    <property type="entry name" value="binder of sperm protein homolog 1"/>
    <property type="match status" value="1"/>
</dbReference>
<feature type="disulfide bond" evidence="6">
    <location>
        <begin position="71"/>
        <end position="98"/>
    </location>
</feature>
<sequence length="160" mass="18036">MLQLFLNWATFWIISQNRDLISACLGRLWQALGRVCHCLHQHADGRSSTPNVESPPCVFPFLFDGKSYLSCTADGRSDGNLWCAITSSYDVDKKWKFCQDSVQSPSCVFPFIFRGISYNTCITEGRSDGKGWCATTSSFDADKKWIYCNMTGKRPTTVCL</sequence>
<evidence type="ECO:0000256" key="4">
    <source>
        <dbReference type="ARBA" id="ARBA00022737"/>
    </source>
</evidence>
<keyword evidence="9" id="KW-1185">Reference proteome</keyword>
<keyword evidence="3" id="KW-0964">Secreted</keyword>
<name>A0A8D0E5C0_SALMN</name>
<dbReference type="GO" id="GO:0048240">
    <property type="term" value="P:sperm capacitation"/>
    <property type="evidence" value="ECO:0007669"/>
    <property type="project" value="TreeGrafter"/>
</dbReference>
<dbReference type="Gene3D" id="2.10.10.10">
    <property type="entry name" value="Fibronectin, type II, collagen-binding"/>
    <property type="match status" value="2"/>
</dbReference>
<evidence type="ECO:0000313" key="9">
    <source>
        <dbReference type="Proteomes" id="UP000694421"/>
    </source>
</evidence>
<feature type="domain" description="Fibronectin type-II" evidence="7">
    <location>
        <begin position="52"/>
        <end position="100"/>
    </location>
</feature>
<comment type="subcellular location">
    <subcellularLocation>
        <location evidence="1">Secreted</location>
    </subcellularLocation>
</comment>
<dbReference type="PANTHER" id="PTHR22918:SF1">
    <property type="entry name" value="FIBRONECTIN TYPE-II DOMAIN-CONTAINING PROTEIN"/>
    <property type="match status" value="1"/>
</dbReference>
<dbReference type="PROSITE" id="PS51092">
    <property type="entry name" value="FN2_2"/>
    <property type="match status" value="2"/>
</dbReference>
<dbReference type="SMART" id="SM00059">
    <property type="entry name" value="FN2"/>
    <property type="match status" value="2"/>
</dbReference>
<dbReference type="AlphaFoldDB" id="A0A8D0E5C0"/>
<feature type="disulfide bond" evidence="6">
    <location>
        <begin position="57"/>
        <end position="83"/>
    </location>
</feature>
<evidence type="ECO:0000259" key="7">
    <source>
        <dbReference type="PROSITE" id="PS51092"/>
    </source>
</evidence>
<dbReference type="CDD" id="cd00062">
    <property type="entry name" value="FN2"/>
    <property type="match status" value="2"/>
</dbReference>
<feature type="disulfide bond" evidence="6">
    <location>
        <begin position="121"/>
        <end position="148"/>
    </location>
</feature>
<evidence type="ECO:0000256" key="6">
    <source>
        <dbReference type="PROSITE-ProRule" id="PRU00479"/>
    </source>
</evidence>
<proteinExistence type="inferred from homology"/>
<dbReference type="PROSITE" id="PS00023">
    <property type="entry name" value="FN2_1"/>
    <property type="match status" value="1"/>
</dbReference>
<feature type="domain" description="Fibronectin type-II" evidence="7">
    <location>
        <begin position="102"/>
        <end position="150"/>
    </location>
</feature>
<dbReference type="GO" id="GO:0005576">
    <property type="term" value="C:extracellular region"/>
    <property type="evidence" value="ECO:0007669"/>
    <property type="project" value="UniProtKB-SubCell"/>
</dbReference>
<evidence type="ECO:0000256" key="2">
    <source>
        <dbReference type="ARBA" id="ARBA00010011"/>
    </source>
</evidence>
<dbReference type="PANTHER" id="PTHR22918">
    <property type="entry name" value="SEMINAL PLASMA PROTEIN"/>
    <property type="match status" value="1"/>
</dbReference>
<dbReference type="InterPro" id="IPR013806">
    <property type="entry name" value="Kringle-like"/>
</dbReference>
<dbReference type="PRINTS" id="PR00013">
    <property type="entry name" value="FNTYPEII"/>
</dbReference>
<dbReference type="InterPro" id="IPR036943">
    <property type="entry name" value="FN_type2_sf"/>
</dbReference>
<evidence type="ECO:0000256" key="3">
    <source>
        <dbReference type="ARBA" id="ARBA00022525"/>
    </source>
</evidence>
<dbReference type="GO" id="GO:0009986">
    <property type="term" value="C:cell surface"/>
    <property type="evidence" value="ECO:0007669"/>
    <property type="project" value="TreeGrafter"/>
</dbReference>
<comment type="similarity">
    <text evidence="2">Belongs to the seminal plasma protein family.</text>
</comment>
<dbReference type="Pfam" id="PF00040">
    <property type="entry name" value="fn2"/>
    <property type="match status" value="2"/>
</dbReference>
<dbReference type="FunFam" id="2.10.10.10:FF:000001">
    <property type="entry name" value="Fibronectin 1a isoform 1"/>
    <property type="match status" value="1"/>
</dbReference>
<dbReference type="GeneTree" id="ENSGT01000000214845"/>
<evidence type="ECO:0000313" key="8">
    <source>
        <dbReference type="Ensembl" id="ENSSMRP00000026544.1"/>
    </source>
</evidence>
<dbReference type="Proteomes" id="UP000694421">
    <property type="component" value="Unplaced"/>
</dbReference>
<keyword evidence="5 6" id="KW-1015">Disulfide bond</keyword>
<dbReference type="GO" id="GO:0008201">
    <property type="term" value="F:heparin binding"/>
    <property type="evidence" value="ECO:0007669"/>
    <property type="project" value="TreeGrafter"/>
</dbReference>
<dbReference type="Ensembl" id="ENSSMRT00000031023.1">
    <property type="protein sequence ID" value="ENSSMRP00000026544.1"/>
    <property type="gene ID" value="ENSSMRG00000020508.1"/>
</dbReference>
<feature type="disulfide bond" evidence="6">
    <location>
        <begin position="107"/>
        <end position="133"/>
    </location>
</feature>
<accession>A0A8D0E5C0</accession>
<keyword evidence="4" id="KW-0677">Repeat</keyword>
<reference evidence="8" key="2">
    <citation type="submission" date="2025-09" db="UniProtKB">
        <authorList>
            <consortium name="Ensembl"/>
        </authorList>
    </citation>
    <scope>IDENTIFICATION</scope>
</reference>
<evidence type="ECO:0000256" key="5">
    <source>
        <dbReference type="ARBA" id="ARBA00023157"/>
    </source>
</evidence>
<organism evidence="8 9">
    <name type="scientific">Salvator merianae</name>
    <name type="common">Argentine black and white tegu</name>
    <name type="synonym">Tupinambis merianae</name>
    <dbReference type="NCBI Taxonomy" id="96440"/>
    <lineage>
        <taxon>Eukaryota</taxon>
        <taxon>Metazoa</taxon>
        <taxon>Chordata</taxon>
        <taxon>Craniata</taxon>
        <taxon>Vertebrata</taxon>
        <taxon>Euteleostomi</taxon>
        <taxon>Lepidosauria</taxon>
        <taxon>Squamata</taxon>
        <taxon>Bifurcata</taxon>
        <taxon>Unidentata</taxon>
        <taxon>Episquamata</taxon>
        <taxon>Laterata</taxon>
        <taxon>Teiioidea</taxon>
        <taxon>Teiidae</taxon>
        <taxon>Salvator</taxon>
    </lineage>
</organism>
<reference evidence="8" key="1">
    <citation type="submission" date="2025-08" db="UniProtKB">
        <authorList>
            <consortium name="Ensembl"/>
        </authorList>
    </citation>
    <scope>IDENTIFICATION</scope>
</reference>
<evidence type="ECO:0000256" key="1">
    <source>
        <dbReference type="ARBA" id="ARBA00004613"/>
    </source>
</evidence>
<dbReference type="OMA" id="WCAITSS"/>